<comment type="caution">
    <text evidence="2">The sequence shown here is derived from an EMBL/GenBank/DDBJ whole genome shotgun (WGS) entry which is preliminary data.</text>
</comment>
<dbReference type="EMBL" id="JAPDIA010000003">
    <property type="protein sequence ID" value="MDG0810025.1"/>
    <property type="molecule type" value="Genomic_DNA"/>
</dbReference>
<accession>A0A9X4QSX4</accession>
<sequence>MKLPALRGCLRELGWRHTILEHATGGIVVALERGARILGVYPDAEGDNLVWVCPDLADREAAESRFSQTPGWNTGGENGAGSAPRLNFIFATFKIRTAIPCNRRSIPAITGWRTGRQAPQARNGGKRARRKPTEAGGALSFRMQKTCRMVEDPLQAAGLKPDDLVYAYVGYETETGIELDDRDHGPAVSLWTLLQVPAGGEALIPVYGLAEPTDFFAATGPGHLTAAPGALRFRIDARETHKISLKSVQTTGRFGYIRRGGNGICHLLVRQIAVQPSGVYRDVPAGDLNDYGHCIQFYNDDGAIGSFGGAGASLAGINAVLRRSGARKADGRVASMGLQRFGARHRADRVPLVRHANLECKGKEA</sequence>
<keyword evidence="3" id="KW-1185">Reference proteome</keyword>
<dbReference type="RefSeq" id="WP_277531644.1">
    <property type="nucleotide sequence ID" value="NZ_JAPDIA010000003.1"/>
</dbReference>
<evidence type="ECO:0000313" key="3">
    <source>
        <dbReference type="Proteomes" id="UP001153404"/>
    </source>
</evidence>
<dbReference type="AlphaFoldDB" id="A0A9X4QSX4"/>
<gene>
    <name evidence="2" type="ORF">OMP40_12195</name>
</gene>
<evidence type="ECO:0000313" key="2">
    <source>
        <dbReference type="EMBL" id="MDG0810025.1"/>
    </source>
</evidence>
<reference evidence="2" key="1">
    <citation type="submission" date="2022-10" db="EMBL/GenBank/DDBJ databases">
        <title>Comparative genomic analysis of Cohnella hashimotonis sp. nov., isolated from the International Space Station.</title>
        <authorList>
            <person name="Simpson A."/>
            <person name="Venkateswaran K."/>
        </authorList>
    </citation>
    <scope>NUCLEOTIDE SEQUENCE</scope>
    <source>
        <strain evidence="2">DSM 28161</strain>
    </source>
</reference>
<name>A0A9X4QSX4_9BACL</name>
<dbReference type="Proteomes" id="UP001153404">
    <property type="component" value="Unassembled WGS sequence"/>
</dbReference>
<proteinExistence type="predicted"/>
<feature type="region of interest" description="Disordered" evidence="1">
    <location>
        <begin position="114"/>
        <end position="135"/>
    </location>
</feature>
<organism evidence="2 3">
    <name type="scientific">Cohnella rhizosphaerae</name>
    <dbReference type="NCBI Taxonomy" id="1457232"/>
    <lineage>
        <taxon>Bacteria</taxon>
        <taxon>Bacillati</taxon>
        <taxon>Bacillota</taxon>
        <taxon>Bacilli</taxon>
        <taxon>Bacillales</taxon>
        <taxon>Paenibacillaceae</taxon>
        <taxon>Cohnella</taxon>
    </lineage>
</organism>
<evidence type="ECO:0000256" key="1">
    <source>
        <dbReference type="SAM" id="MobiDB-lite"/>
    </source>
</evidence>
<protein>
    <submittedName>
        <fullName evidence="2">Uncharacterized protein</fullName>
    </submittedName>
</protein>